<dbReference type="Proteomes" id="UP000182062">
    <property type="component" value="Unassembled WGS sequence"/>
</dbReference>
<dbReference type="InterPro" id="IPR027417">
    <property type="entry name" value="P-loop_NTPase"/>
</dbReference>
<reference evidence="2 3" key="1">
    <citation type="submission" date="2016-09" db="EMBL/GenBank/DDBJ databases">
        <title>Bacillus aquimaris SAMM genome sequence reveals colonization and biosurfactant production capacities.</title>
        <authorList>
            <person name="Waghmode S.R."/>
            <person name="Suryavanshi M.V."/>
        </authorList>
    </citation>
    <scope>NUCLEOTIDE SEQUENCE [LARGE SCALE GENOMIC DNA]</scope>
    <source>
        <strain evidence="2 3">SAMM</strain>
    </source>
</reference>
<dbReference type="SMART" id="SM00382">
    <property type="entry name" value="AAA"/>
    <property type="match status" value="1"/>
</dbReference>
<dbReference type="Gene3D" id="3.40.50.300">
    <property type="entry name" value="P-loop containing nucleotide triphosphate hydrolases"/>
    <property type="match status" value="1"/>
</dbReference>
<dbReference type="Pfam" id="PF00485">
    <property type="entry name" value="PRK"/>
    <property type="match status" value="1"/>
</dbReference>
<dbReference type="GO" id="GO:0005524">
    <property type="term" value="F:ATP binding"/>
    <property type="evidence" value="ECO:0007669"/>
    <property type="project" value="InterPro"/>
</dbReference>
<organism evidence="2 3">
    <name type="scientific">Rossellomorea aquimaris</name>
    <dbReference type="NCBI Taxonomy" id="189382"/>
    <lineage>
        <taxon>Bacteria</taxon>
        <taxon>Bacillati</taxon>
        <taxon>Bacillota</taxon>
        <taxon>Bacilli</taxon>
        <taxon>Bacillales</taxon>
        <taxon>Bacillaceae</taxon>
        <taxon>Rossellomorea</taxon>
    </lineage>
</organism>
<dbReference type="GO" id="GO:0016301">
    <property type="term" value="F:kinase activity"/>
    <property type="evidence" value="ECO:0007669"/>
    <property type="project" value="UniProtKB-KW"/>
</dbReference>
<keyword evidence="2" id="KW-0808">Transferase</keyword>
<feature type="domain" description="AAA+ ATPase" evidence="1">
    <location>
        <begin position="21"/>
        <end position="175"/>
    </location>
</feature>
<accession>A0A1J6W347</accession>
<dbReference type="EMBL" id="MINN01000074">
    <property type="protein sequence ID" value="OIU72582.1"/>
    <property type="molecule type" value="Genomic_DNA"/>
</dbReference>
<keyword evidence="3" id="KW-1185">Reference proteome</keyword>
<proteinExistence type="predicted"/>
<evidence type="ECO:0000259" key="1">
    <source>
        <dbReference type="SMART" id="SM00382"/>
    </source>
</evidence>
<dbReference type="InterPro" id="IPR003593">
    <property type="entry name" value="AAA+_ATPase"/>
</dbReference>
<dbReference type="OrthoDB" id="1420794at2"/>
<dbReference type="PANTHER" id="PTHR10285">
    <property type="entry name" value="URIDINE KINASE"/>
    <property type="match status" value="1"/>
</dbReference>
<sequence>MNRTEVLNAISKAIMANKNDKPLRVGISGITSSGKTTLANELSKQLGKMGVPVIQARMDDFHNPKSVRYQRGRESAEGYYLDAYDHQSLLNKLLIPLGPNGNRQYSVKSLDLSSDQYVDSAIETAKENSLLLIDGTFLFKDDLRKELDFMIYVQTDIDIALERGSLREQHALGGLERAKSIFIERYHAASRMYLDEHEPAKYADMILVNNDLDHPELIVNNRK</sequence>
<name>A0A1J6W347_9BACI</name>
<protein>
    <submittedName>
        <fullName evidence="2">Uridine kinase</fullName>
    </submittedName>
</protein>
<dbReference type="AlphaFoldDB" id="A0A1J6W347"/>
<keyword evidence="2" id="KW-0418">Kinase</keyword>
<dbReference type="InterPro" id="IPR006083">
    <property type="entry name" value="PRK/URK"/>
</dbReference>
<gene>
    <name evidence="2" type="ORF">BHE18_03390</name>
</gene>
<comment type="caution">
    <text evidence="2">The sequence shown here is derived from an EMBL/GenBank/DDBJ whole genome shotgun (WGS) entry which is preliminary data.</text>
</comment>
<dbReference type="SUPFAM" id="SSF52540">
    <property type="entry name" value="P-loop containing nucleoside triphosphate hydrolases"/>
    <property type="match status" value="1"/>
</dbReference>
<evidence type="ECO:0000313" key="3">
    <source>
        <dbReference type="Proteomes" id="UP000182062"/>
    </source>
</evidence>
<evidence type="ECO:0000313" key="2">
    <source>
        <dbReference type="EMBL" id="OIU72582.1"/>
    </source>
</evidence>